<evidence type="ECO:0000313" key="1">
    <source>
        <dbReference type="EMBL" id="KKN09036.1"/>
    </source>
</evidence>
<dbReference type="EMBL" id="LAZR01004390">
    <property type="protein sequence ID" value="KKN09036.1"/>
    <property type="molecule type" value="Genomic_DNA"/>
</dbReference>
<dbReference type="AlphaFoldDB" id="A0A0F9Q708"/>
<proteinExistence type="predicted"/>
<reference evidence="1" key="1">
    <citation type="journal article" date="2015" name="Nature">
        <title>Complex archaea that bridge the gap between prokaryotes and eukaryotes.</title>
        <authorList>
            <person name="Spang A."/>
            <person name="Saw J.H."/>
            <person name="Jorgensen S.L."/>
            <person name="Zaremba-Niedzwiedzka K."/>
            <person name="Martijn J."/>
            <person name="Lind A.E."/>
            <person name="van Eijk R."/>
            <person name="Schleper C."/>
            <person name="Guy L."/>
            <person name="Ettema T.J."/>
        </authorList>
    </citation>
    <scope>NUCLEOTIDE SEQUENCE</scope>
</reference>
<name>A0A0F9Q708_9ZZZZ</name>
<comment type="caution">
    <text evidence="1">The sequence shown here is derived from an EMBL/GenBank/DDBJ whole genome shotgun (WGS) entry which is preliminary data.</text>
</comment>
<accession>A0A0F9Q708</accession>
<gene>
    <name evidence="1" type="ORF">LCGC14_1050630</name>
</gene>
<organism evidence="1">
    <name type="scientific">marine sediment metagenome</name>
    <dbReference type="NCBI Taxonomy" id="412755"/>
    <lineage>
        <taxon>unclassified sequences</taxon>
        <taxon>metagenomes</taxon>
        <taxon>ecological metagenomes</taxon>
    </lineage>
</organism>
<protein>
    <submittedName>
        <fullName evidence="1">Uncharacterized protein</fullName>
    </submittedName>
</protein>
<sequence>MAILSEKNSIQIQKEIFEKLDKLSKILNVSMDILIKLAFHELFELVLCDPSIFLEKVGIIDNLKKIISDK</sequence>